<accession>A0A9X3AQM5</accession>
<dbReference type="RefSeq" id="WP_260975214.1">
    <property type="nucleotide sequence ID" value="NZ_JAOANI010000012.1"/>
</dbReference>
<keyword evidence="2" id="KW-1185">Reference proteome</keyword>
<reference evidence="1" key="1">
    <citation type="journal article" date="2022" name="Front. Microbiol.">
        <title>Genome-based taxonomic rearrangement of Oceanobacter-related bacteria including the description of Thalassolituus hydrocarbonoclasticus sp. nov. and Thalassolituus pacificus sp. nov. and emended description of the genus Thalassolituus.</title>
        <authorList>
            <person name="Dong C."/>
            <person name="Wei L."/>
            <person name="Wang J."/>
            <person name="Lai Q."/>
            <person name="Huang Z."/>
            <person name="Shao Z."/>
        </authorList>
    </citation>
    <scope>NUCLEOTIDE SEQUENCE</scope>
    <source>
        <strain evidence="1">59MF3M-4</strain>
    </source>
</reference>
<dbReference type="AlphaFoldDB" id="A0A9X3AQM5"/>
<protein>
    <submittedName>
        <fullName evidence="1">DUF523 domain-containing protein</fullName>
    </submittedName>
</protein>
<dbReference type="InterPro" id="IPR007553">
    <property type="entry name" value="2-thiour_desulf"/>
</dbReference>
<proteinExistence type="predicted"/>
<dbReference type="Proteomes" id="UP001147830">
    <property type="component" value="Unassembled WGS sequence"/>
</dbReference>
<gene>
    <name evidence="1" type="ORF">NYR02_04565</name>
</gene>
<sequence>MSVKILISACLLGQPVRYDGRANDDKTDNFRHQLQRWQEAGILIPVCPEVAGGLPTPRPAAEIDQGDGEAVLQGKARIISRDTEDFTREFIDGAQQALACAQRHGVIAALLAARSPSCGSDGIYNGEFNATLREGMGVTAALLSKHGIPCFSPEKFPDLLQWLRQQNKAFAQQFID</sequence>
<name>A0A9X3AQM5_9GAMM</name>
<reference evidence="1" key="2">
    <citation type="submission" date="2022-08" db="EMBL/GenBank/DDBJ databases">
        <authorList>
            <person name="Dong C."/>
        </authorList>
    </citation>
    <scope>NUCLEOTIDE SEQUENCE</scope>
    <source>
        <strain evidence="1">59MF3M-4</strain>
    </source>
</reference>
<dbReference type="EMBL" id="JAOANI010000012">
    <property type="protein sequence ID" value="MCT7358295.1"/>
    <property type="molecule type" value="Genomic_DNA"/>
</dbReference>
<organism evidence="1 2">
    <name type="scientific">Thalassolituus pacificus</name>
    <dbReference type="NCBI Taxonomy" id="2975440"/>
    <lineage>
        <taxon>Bacteria</taxon>
        <taxon>Pseudomonadati</taxon>
        <taxon>Pseudomonadota</taxon>
        <taxon>Gammaproteobacteria</taxon>
        <taxon>Oceanospirillales</taxon>
        <taxon>Oceanospirillaceae</taxon>
        <taxon>Thalassolituus</taxon>
    </lineage>
</organism>
<comment type="caution">
    <text evidence="1">The sequence shown here is derived from an EMBL/GenBank/DDBJ whole genome shotgun (WGS) entry which is preliminary data.</text>
</comment>
<dbReference type="PANTHER" id="PTHR30087:SF1">
    <property type="entry name" value="HYPOTHETICAL CYTOSOLIC PROTEIN"/>
    <property type="match status" value="1"/>
</dbReference>
<dbReference type="PANTHER" id="PTHR30087">
    <property type="entry name" value="INNER MEMBRANE PROTEIN"/>
    <property type="match status" value="1"/>
</dbReference>
<dbReference type="Pfam" id="PF04463">
    <property type="entry name" value="2-thiour_desulf"/>
    <property type="match status" value="1"/>
</dbReference>
<evidence type="ECO:0000313" key="1">
    <source>
        <dbReference type="EMBL" id="MCT7358295.1"/>
    </source>
</evidence>
<evidence type="ECO:0000313" key="2">
    <source>
        <dbReference type="Proteomes" id="UP001147830"/>
    </source>
</evidence>